<feature type="transmembrane region" description="Helical" evidence="7">
    <location>
        <begin position="171"/>
        <end position="190"/>
    </location>
</feature>
<keyword evidence="4 7" id="KW-1133">Transmembrane helix</keyword>
<dbReference type="AlphaFoldDB" id="A0A8T3AGT6"/>
<dbReference type="Proteomes" id="UP000829196">
    <property type="component" value="Unassembled WGS sequence"/>
</dbReference>
<comment type="subcellular location">
    <subcellularLocation>
        <location evidence="1">Membrane</location>
        <topology evidence="1">Multi-pass membrane protein</topology>
    </subcellularLocation>
</comment>
<organism evidence="8 9">
    <name type="scientific">Dendrobium nobile</name>
    <name type="common">Orchid</name>
    <dbReference type="NCBI Taxonomy" id="94219"/>
    <lineage>
        <taxon>Eukaryota</taxon>
        <taxon>Viridiplantae</taxon>
        <taxon>Streptophyta</taxon>
        <taxon>Embryophyta</taxon>
        <taxon>Tracheophyta</taxon>
        <taxon>Spermatophyta</taxon>
        <taxon>Magnoliopsida</taxon>
        <taxon>Liliopsida</taxon>
        <taxon>Asparagales</taxon>
        <taxon>Orchidaceae</taxon>
        <taxon>Epidendroideae</taxon>
        <taxon>Malaxideae</taxon>
        <taxon>Dendrobiinae</taxon>
        <taxon>Dendrobium</taxon>
    </lineage>
</organism>
<evidence type="ECO:0000313" key="9">
    <source>
        <dbReference type="Proteomes" id="UP000829196"/>
    </source>
</evidence>
<feature type="region of interest" description="Disordered" evidence="6">
    <location>
        <begin position="1"/>
        <end position="31"/>
    </location>
</feature>
<reference evidence="8" key="1">
    <citation type="journal article" date="2022" name="Front. Genet.">
        <title>Chromosome-Scale Assembly of the Dendrobium nobile Genome Provides Insights Into the Molecular Mechanism of the Biosynthesis of the Medicinal Active Ingredient of Dendrobium.</title>
        <authorList>
            <person name="Xu Q."/>
            <person name="Niu S.-C."/>
            <person name="Li K.-L."/>
            <person name="Zheng P.-J."/>
            <person name="Zhang X.-J."/>
            <person name="Jia Y."/>
            <person name="Liu Y."/>
            <person name="Niu Y.-X."/>
            <person name="Yu L.-H."/>
            <person name="Chen D.-F."/>
            <person name="Zhang G.-Q."/>
        </authorList>
    </citation>
    <scope>NUCLEOTIDE SEQUENCE</scope>
    <source>
        <tissue evidence="8">Leaf</tissue>
    </source>
</reference>
<dbReference type="Pfam" id="PF05078">
    <property type="entry name" value="DUF679"/>
    <property type="match status" value="1"/>
</dbReference>
<evidence type="ECO:0000313" key="8">
    <source>
        <dbReference type="EMBL" id="KAI0495368.1"/>
    </source>
</evidence>
<dbReference type="OrthoDB" id="762629at2759"/>
<comment type="similarity">
    <text evidence="2">Belongs to the plant DMP1 protein family.</text>
</comment>
<sequence length="241" mass="25923">MADSNMDPSDYSSTDIDPENTPQTMSFSYPSSPRAAAAAAAAPLPGGTVLPISTTGQKRRRSIIAKGMQKTLSKTSMLVNFLPTGTLLTFEMLLPSASGDGTCSPVSTTMIYILLGICALSCFLFHFTDSFRAPDGKVYYGFVTPRGLALFKSVGADAEVQVPCDERYMMGFVDLIHAAMSVLVFAAIGLSDHRVTNCLFPGHKKEMDEFMDSFPLMVGVVCSSLFLVFPNTRYGIGCMPS</sequence>
<evidence type="ECO:0000256" key="3">
    <source>
        <dbReference type="ARBA" id="ARBA00022692"/>
    </source>
</evidence>
<dbReference type="PANTHER" id="PTHR31621:SF11">
    <property type="entry name" value="PROTEIN DMP8-RELATED"/>
    <property type="match status" value="1"/>
</dbReference>
<evidence type="ECO:0000256" key="1">
    <source>
        <dbReference type="ARBA" id="ARBA00004141"/>
    </source>
</evidence>
<evidence type="ECO:0000256" key="7">
    <source>
        <dbReference type="SAM" id="Phobius"/>
    </source>
</evidence>
<evidence type="ECO:0000256" key="5">
    <source>
        <dbReference type="ARBA" id="ARBA00023136"/>
    </source>
</evidence>
<dbReference type="InterPro" id="IPR007770">
    <property type="entry name" value="DMP"/>
</dbReference>
<feature type="transmembrane region" description="Helical" evidence="7">
    <location>
        <begin position="210"/>
        <end position="229"/>
    </location>
</feature>
<dbReference type="GO" id="GO:0005737">
    <property type="term" value="C:cytoplasm"/>
    <property type="evidence" value="ECO:0007669"/>
    <property type="project" value="UniProtKB-ARBA"/>
</dbReference>
<proteinExistence type="inferred from homology"/>
<accession>A0A8T3AGT6</accession>
<dbReference type="GO" id="GO:0010256">
    <property type="term" value="P:endomembrane system organization"/>
    <property type="evidence" value="ECO:0007669"/>
    <property type="project" value="TreeGrafter"/>
</dbReference>
<dbReference type="EMBL" id="JAGYWB010000017">
    <property type="protein sequence ID" value="KAI0495368.1"/>
    <property type="molecule type" value="Genomic_DNA"/>
</dbReference>
<keyword evidence="3 7" id="KW-0812">Transmembrane</keyword>
<gene>
    <name evidence="8" type="ORF">KFK09_025518</name>
</gene>
<protein>
    <submittedName>
        <fullName evidence="8">Uncharacterized protein</fullName>
    </submittedName>
</protein>
<evidence type="ECO:0000256" key="4">
    <source>
        <dbReference type="ARBA" id="ARBA00022989"/>
    </source>
</evidence>
<evidence type="ECO:0000256" key="2">
    <source>
        <dbReference type="ARBA" id="ARBA00008707"/>
    </source>
</evidence>
<feature type="transmembrane region" description="Helical" evidence="7">
    <location>
        <begin position="77"/>
        <end position="97"/>
    </location>
</feature>
<comment type="caution">
    <text evidence="8">The sequence shown here is derived from an EMBL/GenBank/DDBJ whole genome shotgun (WGS) entry which is preliminary data.</text>
</comment>
<keyword evidence="9" id="KW-1185">Reference proteome</keyword>
<feature type="transmembrane region" description="Helical" evidence="7">
    <location>
        <begin position="109"/>
        <end position="127"/>
    </location>
</feature>
<feature type="transmembrane region" description="Helical" evidence="7">
    <location>
        <begin position="35"/>
        <end position="56"/>
    </location>
</feature>
<evidence type="ECO:0000256" key="6">
    <source>
        <dbReference type="SAM" id="MobiDB-lite"/>
    </source>
</evidence>
<dbReference type="PANTHER" id="PTHR31621">
    <property type="entry name" value="PROTEIN DMP3"/>
    <property type="match status" value="1"/>
</dbReference>
<dbReference type="GO" id="GO:0016020">
    <property type="term" value="C:membrane"/>
    <property type="evidence" value="ECO:0007669"/>
    <property type="project" value="UniProtKB-SubCell"/>
</dbReference>
<name>A0A8T3AGT6_DENNO</name>
<keyword evidence="5 7" id="KW-0472">Membrane</keyword>